<dbReference type="GO" id="GO:0006231">
    <property type="term" value="P:dTMP biosynthetic process"/>
    <property type="evidence" value="ECO:0007669"/>
    <property type="project" value="InterPro"/>
</dbReference>
<dbReference type="PANTHER" id="PTHR34934">
    <property type="entry name" value="FLAVIN-DEPENDENT THYMIDYLATE SYNTHASE"/>
    <property type="match status" value="1"/>
</dbReference>
<dbReference type="EMBL" id="MG264610">
    <property type="protein sequence ID" value="AUG32509.1"/>
    <property type="molecule type" value="Genomic_DNA"/>
</dbReference>
<dbReference type="GO" id="GO:0070402">
    <property type="term" value="F:NADPH binding"/>
    <property type="evidence" value="ECO:0007669"/>
    <property type="project" value="TreeGrafter"/>
</dbReference>
<dbReference type="NCBIfam" id="TIGR02170">
    <property type="entry name" value="thyX"/>
    <property type="match status" value="1"/>
</dbReference>
<dbReference type="InterPro" id="IPR003669">
    <property type="entry name" value="Thymidylate_synthase_ThyX"/>
</dbReference>
<dbReference type="GO" id="GO:0050797">
    <property type="term" value="F:thymidylate synthase (FAD) activity"/>
    <property type="evidence" value="ECO:0007669"/>
    <property type="project" value="InterPro"/>
</dbReference>
<protein>
    <submittedName>
        <fullName evidence="1">Alternative thymidylate synthase</fullName>
    </submittedName>
</protein>
<sequence length="240" mass="28329">MKHFRVDLIAATPTPQLCAYLGMHQDYSEFFIAENRQDWPNEKKAGEICTRRLLAGERGHYGPMEHAQIIFNVGWFPHSVMQQARTHRVGISFDVQSMRYTGSRICQAAQGNVSIEEVFYLRPIGNYINRQGKKYNYGSIQREKDLNLCKQSAERYCELIESGFAEEHARSVLPFDYRQHFVLSFTLRALLHFMDLRSKRDAQLEIRELCKLIWPHMENWVPEFAFWYKQKRLHRALLAP</sequence>
<dbReference type="SUPFAM" id="SSF69796">
    <property type="entry name" value="Thymidylate synthase-complementing protein Thy1"/>
    <property type="match status" value="1"/>
</dbReference>
<dbReference type="PROSITE" id="PS51331">
    <property type="entry name" value="THYX"/>
    <property type="match status" value="1"/>
</dbReference>
<keyword evidence="1" id="KW-0934">Plastid</keyword>
<proteinExistence type="predicted"/>
<dbReference type="Pfam" id="PF02511">
    <property type="entry name" value="Thy1"/>
    <property type="match status" value="1"/>
</dbReference>
<dbReference type="AlphaFoldDB" id="A0A2H4ZPT8"/>
<dbReference type="Gene3D" id="3.30.1360.170">
    <property type="match status" value="1"/>
</dbReference>
<accession>A0A2H4ZPT8</accession>
<evidence type="ECO:0000313" key="1">
    <source>
        <dbReference type="EMBL" id="AUG32509.1"/>
    </source>
</evidence>
<dbReference type="GO" id="GO:0050660">
    <property type="term" value="F:flavin adenine dinucleotide binding"/>
    <property type="evidence" value="ECO:0007669"/>
    <property type="project" value="InterPro"/>
</dbReference>
<geneLocation type="plastid" evidence="1"/>
<name>A0A2H4ZPT8_9EUKA</name>
<dbReference type="PANTHER" id="PTHR34934:SF1">
    <property type="entry name" value="FLAVIN-DEPENDENT THYMIDYLATE SYNTHASE"/>
    <property type="match status" value="1"/>
</dbReference>
<dbReference type="CDD" id="cd20175">
    <property type="entry name" value="ThyX"/>
    <property type="match status" value="1"/>
</dbReference>
<gene>
    <name evidence="1" type="ORF">PLO_518</name>
</gene>
<dbReference type="GO" id="GO:0004799">
    <property type="term" value="F:thymidylate synthase activity"/>
    <property type="evidence" value="ECO:0007669"/>
    <property type="project" value="TreeGrafter"/>
</dbReference>
<reference evidence="1" key="1">
    <citation type="submission" date="2017-10" db="EMBL/GenBank/DDBJ databases">
        <title>Paulinella longichromatophora chromatophore genome.</title>
        <authorList>
            <person name="Lhee D."/>
            <person name="Yoon H.S."/>
        </authorList>
    </citation>
    <scope>NUCLEOTIDE SEQUENCE</scope>
</reference>
<organism evidence="1">
    <name type="scientific">Paulinella longichromatophora</name>
    <dbReference type="NCBI Taxonomy" id="1708747"/>
    <lineage>
        <taxon>Eukaryota</taxon>
        <taxon>Sar</taxon>
        <taxon>Rhizaria</taxon>
        <taxon>Cercozoa</taxon>
        <taxon>Imbricatea</taxon>
        <taxon>Silicofilosea</taxon>
        <taxon>Euglyphida</taxon>
        <taxon>Paulinellidae</taxon>
        <taxon>Paulinella</taxon>
    </lineage>
</organism>
<dbReference type="InterPro" id="IPR036098">
    <property type="entry name" value="Thymidylate_synthase_ThyX_sf"/>
</dbReference>